<sequence>MAKKLLERFFKKQVELHRRSSEPLPEIYYIEGMMQMVWVDRCYPGYGMNPLIHPDCPECCVACSPVSYNPGNGIHCLLCDSSLIYGATTF</sequence>
<feature type="domain" description="Zona-pellucida-binding protein 1/2 C-terminal" evidence="1">
    <location>
        <begin position="42"/>
        <end position="89"/>
    </location>
</feature>
<dbReference type="InterPro" id="IPR048805">
    <property type="entry name" value="ZPBP1/2_C"/>
</dbReference>
<dbReference type="GO" id="GO:0001669">
    <property type="term" value="C:acrosomal vesicle"/>
    <property type="evidence" value="ECO:0007669"/>
    <property type="project" value="TreeGrafter"/>
</dbReference>
<dbReference type="AlphaFoldDB" id="A0A8C4UEB6"/>
<organism evidence="2 3">
    <name type="scientific">Falco tinnunculus</name>
    <name type="common">Common kestrel</name>
    <dbReference type="NCBI Taxonomy" id="100819"/>
    <lineage>
        <taxon>Eukaryota</taxon>
        <taxon>Metazoa</taxon>
        <taxon>Chordata</taxon>
        <taxon>Craniata</taxon>
        <taxon>Vertebrata</taxon>
        <taxon>Euteleostomi</taxon>
        <taxon>Archelosauria</taxon>
        <taxon>Archosauria</taxon>
        <taxon>Dinosauria</taxon>
        <taxon>Saurischia</taxon>
        <taxon>Theropoda</taxon>
        <taxon>Coelurosauria</taxon>
        <taxon>Aves</taxon>
        <taxon>Neognathae</taxon>
        <taxon>Neoaves</taxon>
        <taxon>Telluraves</taxon>
        <taxon>Australaves</taxon>
        <taxon>Falconiformes</taxon>
        <taxon>Falconidae</taxon>
        <taxon>Falco</taxon>
    </lineage>
</organism>
<dbReference type="PANTHER" id="PTHR15443">
    <property type="entry name" value="ZONA PELLUCIDA BINDING PROTEIN SP38"/>
    <property type="match status" value="1"/>
</dbReference>
<dbReference type="GO" id="GO:0001675">
    <property type="term" value="P:acrosome assembly"/>
    <property type="evidence" value="ECO:0007669"/>
    <property type="project" value="TreeGrafter"/>
</dbReference>
<dbReference type="OMA" id="DCPDCCV"/>
<keyword evidence="3" id="KW-1185">Reference proteome</keyword>
<reference evidence="2" key="2">
    <citation type="submission" date="2025-09" db="UniProtKB">
        <authorList>
            <consortium name="Ensembl"/>
        </authorList>
    </citation>
    <scope>IDENTIFICATION</scope>
</reference>
<proteinExistence type="predicted"/>
<dbReference type="Pfam" id="PF20626">
    <property type="entry name" value="EGF_Sp38_C"/>
    <property type="match status" value="1"/>
</dbReference>
<dbReference type="GO" id="GO:0002199">
    <property type="term" value="C:zona pellucida receptor complex"/>
    <property type="evidence" value="ECO:0007669"/>
    <property type="project" value="TreeGrafter"/>
</dbReference>
<evidence type="ECO:0000313" key="3">
    <source>
        <dbReference type="Proteomes" id="UP000694562"/>
    </source>
</evidence>
<accession>A0A8C4UEB6</accession>
<evidence type="ECO:0000259" key="1">
    <source>
        <dbReference type="Pfam" id="PF20626"/>
    </source>
</evidence>
<name>A0A8C4UEB6_FALTI</name>
<dbReference type="InterPro" id="IPR010857">
    <property type="entry name" value="Sp38-bd"/>
</dbReference>
<dbReference type="GO" id="GO:0007339">
    <property type="term" value="P:binding of sperm to zona pellucida"/>
    <property type="evidence" value="ECO:0007669"/>
    <property type="project" value="InterPro"/>
</dbReference>
<dbReference type="GO" id="GO:0005576">
    <property type="term" value="C:extracellular region"/>
    <property type="evidence" value="ECO:0007669"/>
    <property type="project" value="InterPro"/>
</dbReference>
<dbReference type="OrthoDB" id="9045220at2759"/>
<protein>
    <recommendedName>
        <fullName evidence="1">Zona-pellucida-binding protein 1/2 C-terminal domain-containing protein</fullName>
    </recommendedName>
</protein>
<dbReference type="Ensembl" id="ENSFTIT00000012444.1">
    <property type="protein sequence ID" value="ENSFTIP00000011926.1"/>
    <property type="gene ID" value="ENSFTIG00000007983.1"/>
</dbReference>
<reference evidence="2" key="1">
    <citation type="submission" date="2025-08" db="UniProtKB">
        <authorList>
            <consortium name="Ensembl"/>
        </authorList>
    </citation>
    <scope>IDENTIFICATION</scope>
</reference>
<evidence type="ECO:0000313" key="2">
    <source>
        <dbReference type="Ensembl" id="ENSFTIP00000011926.1"/>
    </source>
</evidence>
<dbReference type="PANTHER" id="PTHR15443:SF5">
    <property type="entry name" value="ZONA PELLUCIDA-BINDING PROTEIN 1"/>
    <property type="match status" value="1"/>
</dbReference>
<dbReference type="Proteomes" id="UP000694562">
    <property type="component" value="Unplaced"/>
</dbReference>